<evidence type="ECO:0000256" key="3">
    <source>
        <dbReference type="SAM" id="SignalP"/>
    </source>
</evidence>
<keyword evidence="2" id="KW-1133">Transmembrane helix</keyword>
<keyword evidence="5" id="KW-1185">Reference proteome</keyword>
<keyword evidence="2" id="KW-0812">Transmembrane</keyword>
<evidence type="ECO:0000313" key="4">
    <source>
        <dbReference type="EMBL" id="AKT38925.1"/>
    </source>
</evidence>
<feature type="coiled-coil region" evidence="1">
    <location>
        <begin position="267"/>
        <end position="301"/>
    </location>
</feature>
<dbReference type="Proteomes" id="UP000067626">
    <property type="component" value="Chromosome"/>
</dbReference>
<keyword evidence="1" id="KW-0175">Coiled coil</keyword>
<dbReference type="STRING" id="52.CMC5_030720"/>
<keyword evidence="2" id="KW-0472">Membrane</keyword>
<feature type="transmembrane region" description="Helical" evidence="2">
    <location>
        <begin position="195"/>
        <end position="215"/>
    </location>
</feature>
<sequence>MRMSATLVMTSRSQYTRSSMAAKLGGSFLAHAMGPVLQAAACMQASKMPRGLEEIAPDVLEGGVRLGIQQAAARAGVRARDVEQVLPMAALRERLEQIRKSHPAALDAWRMHAGQLGGMLKGVADLTVDGRAVLPGAALARIARKVRRDKALALPVQALSDDMLAWEELLAQCKEALDAGAGLRLAYRLRLTRNALFALGTVVALVAFVVEALAVRGGRARIDVVLAGMDVCAVEGIAPPDLVRARPEQLAAIGGRWRTCRAMRDAAAAFETELQRIEEGVKEAARLQEELDQQCEALTERAAAGKVIAQDLVVAGERKALLGRIRMKTLAPRDLGPTLALLPCQGTRAEPRMREAFVAAAVASVWNWLGGIDPGEDALSLLRPRAREMSERARIVLAARAEELAKRALRRPTPDRIGRALRVCALAEALEVPGGKLCDEAKTLPSTNAL</sequence>
<proteinExistence type="predicted"/>
<reference evidence="4 5" key="1">
    <citation type="submission" date="2015-07" db="EMBL/GenBank/DDBJ databases">
        <title>Genome analysis of myxobacterium Chondromyces crocatus Cm c5 reveals a high potential for natural compound synthesis and the genetic basis for the loss of fruiting body formation.</title>
        <authorList>
            <person name="Zaburannyi N."/>
            <person name="Bunk B."/>
            <person name="Maier J."/>
            <person name="Overmann J."/>
            <person name="Mueller R."/>
        </authorList>
    </citation>
    <scope>NUCLEOTIDE SEQUENCE [LARGE SCALE GENOMIC DNA]</scope>
    <source>
        <strain evidence="4 5">Cm c5</strain>
    </source>
</reference>
<keyword evidence="3" id="KW-0732">Signal</keyword>
<feature type="signal peptide" evidence="3">
    <location>
        <begin position="1"/>
        <end position="32"/>
    </location>
</feature>
<name>A0A0K1EDH1_CHOCO</name>
<evidence type="ECO:0000313" key="5">
    <source>
        <dbReference type="Proteomes" id="UP000067626"/>
    </source>
</evidence>
<gene>
    <name evidence="4" type="ORF">CMC5_030720</name>
</gene>
<evidence type="ECO:0000256" key="2">
    <source>
        <dbReference type="SAM" id="Phobius"/>
    </source>
</evidence>
<dbReference type="AlphaFoldDB" id="A0A0K1EDH1"/>
<dbReference type="EMBL" id="CP012159">
    <property type="protein sequence ID" value="AKT38925.1"/>
    <property type="molecule type" value="Genomic_DNA"/>
</dbReference>
<accession>A0A0K1EDH1</accession>
<organism evidence="4 5">
    <name type="scientific">Chondromyces crocatus</name>
    <dbReference type="NCBI Taxonomy" id="52"/>
    <lineage>
        <taxon>Bacteria</taxon>
        <taxon>Pseudomonadati</taxon>
        <taxon>Myxococcota</taxon>
        <taxon>Polyangia</taxon>
        <taxon>Polyangiales</taxon>
        <taxon>Polyangiaceae</taxon>
        <taxon>Chondromyces</taxon>
    </lineage>
</organism>
<protein>
    <submittedName>
        <fullName evidence="4">Uncharacterized protein</fullName>
    </submittedName>
</protein>
<evidence type="ECO:0000256" key="1">
    <source>
        <dbReference type="SAM" id="Coils"/>
    </source>
</evidence>
<feature type="chain" id="PRO_5005459273" evidence="3">
    <location>
        <begin position="33"/>
        <end position="450"/>
    </location>
</feature>
<dbReference type="KEGG" id="ccro:CMC5_030720"/>